<sequence length="79" mass="9024">METNKTDKKTLFKGIKIMIFALFSFFIGPTFMHMALNNKEKPLYMPMLIVGCLICAMAVILAFKGINTIMNSIFKKNKK</sequence>
<proteinExistence type="predicted"/>
<keyword evidence="1" id="KW-0812">Transmembrane</keyword>
<comment type="caution">
    <text evidence="2">The sequence shown here is derived from an EMBL/GenBank/DDBJ whole genome shotgun (WGS) entry which is preliminary data.</text>
</comment>
<dbReference type="Pfam" id="PF19589">
    <property type="entry name" value="DUF6095"/>
    <property type="match status" value="1"/>
</dbReference>
<dbReference type="EMBL" id="JAJAPW010000009">
    <property type="protein sequence ID" value="MCB4800203.1"/>
    <property type="molecule type" value="Genomic_DNA"/>
</dbReference>
<feature type="transmembrane region" description="Helical" evidence="1">
    <location>
        <begin position="43"/>
        <end position="66"/>
    </location>
</feature>
<name>A0A9X1L2W2_9FLAO</name>
<evidence type="ECO:0000256" key="1">
    <source>
        <dbReference type="SAM" id="Phobius"/>
    </source>
</evidence>
<feature type="transmembrane region" description="Helical" evidence="1">
    <location>
        <begin position="12"/>
        <end position="31"/>
    </location>
</feature>
<dbReference type="RefSeq" id="WP_226544679.1">
    <property type="nucleotide sequence ID" value="NZ_JAJAPW010000009.1"/>
</dbReference>
<reference evidence="2" key="1">
    <citation type="submission" date="2021-10" db="EMBL/GenBank/DDBJ databases">
        <title>Tamlana sargassums sp. nov., and Tamlana laminarinivorans sp. nov., two new bacteria isolated from the brown alga.</title>
        <authorList>
            <person name="Li J."/>
        </authorList>
    </citation>
    <scope>NUCLEOTIDE SEQUENCE</scope>
    <source>
        <strain evidence="2">PT2-4</strain>
    </source>
</reference>
<organism evidence="2 3">
    <name type="scientific">Neotamlana laminarinivorans</name>
    <dbReference type="NCBI Taxonomy" id="2883124"/>
    <lineage>
        <taxon>Bacteria</taxon>
        <taxon>Pseudomonadati</taxon>
        <taxon>Bacteroidota</taxon>
        <taxon>Flavobacteriia</taxon>
        <taxon>Flavobacteriales</taxon>
        <taxon>Flavobacteriaceae</taxon>
        <taxon>Neotamlana</taxon>
    </lineage>
</organism>
<evidence type="ECO:0000313" key="2">
    <source>
        <dbReference type="EMBL" id="MCB4800203.1"/>
    </source>
</evidence>
<accession>A0A9X1L2W2</accession>
<protein>
    <submittedName>
        <fullName evidence="2">DUF6095 family protein</fullName>
    </submittedName>
</protein>
<dbReference type="AlphaFoldDB" id="A0A9X1L2W2"/>
<dbReference type="Proteomes" id="UP001139199">
    <property type="component" value="Unassembled WGS sequence"/>
</dbReference>
<gene>
    <name evidence="2" type="ORF">LG649_15235</name>
</gene>
<evidence type="ECO:0000313" key="3">
    <source>
        <dbReference type="Proteomes" id="UP001139199"/>
    </source>
</evidence>
<dbReference type="InterPro" id="IPR046077">
    <property type="entry name" value="DUF6095"/>
</dbReference>
<keyword evidence="1" id="KW-0472">Membrane</keyword>
<keyword evidence="1" id="KW-1133">Transmembrane helix</keyword>
<keyword evidence="3" id="KW-1185">Reference proteome</keyword>